<reference evidence="3" key="1">
    <citation type="submission" date="2018-02" db="EMBL/GenBank/DDBJ databases">
        <authorList>
            <person name="Moore K."/>
            <person name="Momper L."/>
        </authorList>
    </citation>
    <scope>NUCLEOTIDE SEQUENCE [LARGE SCALE GENOMIC DNA]</scope>
    <source>
        <strain evidence="3">ULC18</strain>
    </source>
</reference>
<feature type="transmembrane region" description="Helical" evidence="1">
    <location>
        <begin position="233"/>
        <end position="253"/>
    </location>
</feature>
<keyword evidence="1" id="KW-0812">Transmembrane</keyword>
<comment type="caution">
    <text evidence="2">The sequence shown here is derived from an EMBL/GenBank/DDBJ whole genome shotgun (WGS) entry which is preliminary data.</text>
</comment>
<keyword evidence="1" id="KW-0472">Membrane</keyword>
<dbReference type="RefSeq" id="WP_106256049.1">
    <property type="nucleotide sequence ID" value="NZ_CAWNSW010000027.1"/>
</dbReference>
<dbReference type="EMBL" id="PVWK01000055">
    <property type="protein sequence ID" value="PSB30164.1"/>
    <property type="molecule type" value="Genomic_DNA"/>
</dbReference>
<sequence>MNPVLTQIIKHPECGYILPQAVTFAAMGTNDKTVNALRKAGKLIEGEHFVRVPQRAGMPRIHWTVAGLQSLALGLGTDRAKAFNADLTQWLQTRKAPAHNDSAIQHQPRGYAVPPTTAEAYADYEPVRLQPWQQSAPLAPLAVTDYQEQQTSPGRYSLAELQEMRAIAQTERDGQMLALLDKAITALATHQPAQQSQPAERVVYVQPQKTTNINFLWHWHGGSNNFGNGSMEVFFGLLLVLVLLSGLWVIALVSTQRSQLVYPYQPGMRTHVE</sequence>
<keyword evidence="1" id="KW-1133">Transmembrane helix</keyword>
<name>A0A2T1EBT0_9CYAN</name>
<organism evidence="2 3">
    <name type="scientific">Stenomitos frigidus ULC18</name>
    <dbReference type="NCBI Taxonomy" id="2107698"/>
    <lineage>
        <taxon>Bacteria</taxon>
        <taxon>Bacillati</taxon>
        <taxon>Cyanobacteriota</taxon>
        <taxon>Cyanophyceae</taxon>
        <taxon>Leptolyngbyales</taxon>
        <taxon>Leptolyngbyaceae</taxon>
        <taxon>Stenomitos</taxon>
    </lineage>
</organism>
<dbReference type="Proteomes" id="UP000239576">
    <property type="component" value="Unassembled WGS sequence"/>
</dbReference>
<gene>
    <name evidence="2" type="ORF">C7B82_09415</name>
</gene>
<dbReference type="AlphaFoldDB" id="A0A2T1EBT0"/>
<keyword evidence="3" id="KW-1185">Reference proteome</keyword>
<proteinExistence type="predicted"/>
<accession>A0A2T1EBT0</accession>
<evidence type="ECO:0000313" key="3">
    <source>
        <dbReference type="Proteomes" id="UP000239576"/>
    </source>
</evidence>
<evidence type="ECO:0000313" key="2">
    <source>
        <dbReference type="EMBL" id="PSB30164.1"/>
    </source>
</evidence>
<protein>
    <submittedName>
        <fullName evidence="2">Uncharacterized protein</fullName>
    </submittedName>
</protein>
<evidence type="ECO:0000256" key="1">
    <source>
        <dbReference type="SAM" id="Phobius"/>
    </source>
</evidence>
<reference evidence="2 3" key="2">
    <citation type="submission" date="2018-03" db="EMBL/GenBank/DDBJ databases">
        <title>The ancient ancestry and fast evolution of plastids.</title>
        <authorList>
            <person name="Moore K.R."/>
            <person name="Magnabosco C."/>
            <person name="Momper L."/>
            <person name="Gold D.A."/>
            <person name="Bosak T."/>
            <person name="Fournier G.P."/>
        </authorList>
    </citation>
    <scope>NUCLEOTIDE SEQUENCE [LARGE SCALE GENOMIC DNA]</scope>
    <source>
        <strain evidence="2 3">ULC18</strain>
    </source>
</reference>